<dbReference type="SUPFAM" id="SSF50494">
    <property type="entry name" value="Trypsin-like serine proteases"/>
    <property type="match status" value="1"/>
</dbReference>
<keyword evidence="13" id="KW-0106">Calcium</keyword>
<evidence type="ECO:0000256" key="1">
    <source>
        <dbReference type="ARBA" id="ARBA00001621"/>
    </source>
</evidence>
<keyword evidence="7 20" id="KW-0645">Protease</keyword>
<dbReference type="InterPro" id="IPR001254">
    <property type="entry name" value="Trypsin_dom"/>
</dbReference>
<evidence type="ECO:0000256" key="2">
    <source>
        <dbReference type="ARBA" id="ARBA00012174"/>
    </source>
</evidence>
<dbReference type="Gene3D" id="4.10.140.10">
    <property type="entry name" value="Thrombin light chain domain"/>
    <property type="match status" value="1"/>
</dbReference>
<dbReference type="Pfam" id="PF00594">
    <property type="entry name" value="Gla"/>
    <property type="match status" value="1"/>
</dbReference>
<dbReference type="InterPro" id="IPR013806">
    <property type="entry name" value="Kringle-like"/>
</dbReference>
<dbReference type="PROSITE" id="PS50240">
    <property type="entry name" value="TRYPSIN_DOM"/>
    <property type="match status" value="1"/>
</dbReference>
<keyword evidence="12 20" id="KW-0720">Serine protease</keyword>
<feature type="domain" description="Peptidase S1" evidence="23">
    <location>
        <begin position="433"/>
        <end position="691"/>
    </location>
</feature>
<keyword evidence="10" id="KW-0677">Repeat</keyword>
<dbReference type="CDD" id="cd00108">
    <property type="entry name" value="KR"/>
    <property type="match status" value="2"/>
</dbReference>
<keyword evidence="9" id="KW-0732">Signal</keyword>
<dbReference type="InterPro" id="IPR018114">
    <property type="entry name" value="TRYPSIN_HIS"/>
</dbReference>
<evidence type="ECO:0000256" key="8">
    <source>
        <dbReference type="ARBA" id="ARBA00022685"/>
    </source>
</evidence>
<dbReference type="InterPro" id="IPR003966">
    <property type="entry name" value="Prothrombin/thrombin"/>
</dbReference>
<dbReference type="Gene3D" id="2.40.20.10">
    <property type="entry name" value="Plasminogen Kringle 4"/>
    <property type="match status" value="2"/>
</dbReference>
<dbReference type="InterPro" id="IPR051659">
    <property type="entry name" value="Serine_Protease_S1-Domain"/>
</dbReference>
<dbReference type="Pfam" id="PF00051">
    <property type="entry name" value="Kringle"/>
    <property type="match status" value="2"/>
</dbReference>
<dbReference type="Gene3D" id="4.10.740.10">
    <property type="entry name" value="Coagulation Factor IX"/>
    <property type="match status" value="1"/>
</dbReference>
<dbReference type="GO" id="GO:0004252">
    <property type="term" value="F:serine-type endopeptidase activity"/>
    <property type="evidence" value="ECO:0007669"/>
    <property type="project" value="UniProtKB-EC"/>
</dbReference>
<dbReference type="PRINTS" id="PR00722">
    <property type="entry name" value="CHYMOTRYPSIN"/>
</dbReference>
<dbReference type="GO" id="GO:0005615">
    <property type="term" value="C:extracellular space"/>
    <property type="evidence" value="ECO:0007669"/>
    <property type="project" value="TreeGrafter"/>
</dbReference>
<evidence type="ECO:0000256" key="5">
    <source>
        <dbReference type="ARBA" id="ARBA00022486"/>
    </source>
</evidence>
<feature type="domain" description="Kringle" evidence="22">
    <location>
        <begin position="188"/>
        <end position="267"/>
    </location>
</feature>
<evidence type="ECO:0000256" key="18">
    <source>
        <dbReference type="ARBA" id="ARBA00049579"/>
    </source>
</evidence>
<dbReference type="InterPro" id="IPR001314">
    <property type="entry name" value="Peptidase_S1A"/>
</dbReference>
<keyword evidence="16" id="KW-0325">Glycoprotein</keyword>
<dbReference type="AlphaFoldDB" id="A0AAV7PDD4"/>
<dbReference type="Pfam" id="PF09396">
    <property type="entry name" value="Thrombin_light"/>
    <property type="match status" value="1"/>
</dbReference>
<dbReference type="GO" id="GO:0030168">
    <property type="term" value="P:platelet activation"/>
    <property type="evidence" value="ECO:0007669"/>
    <property type="project" value="TreeGrafter"/>
</dbReference>
<dbReference type="PROSITE" id="PS50070">
    <property type="entry name" value="KRINGLE_2"/>
    <property type="match status" value="2"/>
</dbReference>
<comment type="function">
    <text evidence="18">Thrombin, which cleaves bonds after Arg and Lys, converts fibrinogen to fibrin and activates factors V, VII, VIII, XIII, and, in complex with thrombomodulin, protein C. Functions in blood homeostasis, inflammation and wound healing. Activates coagulation factor XI (F11); activation is promoted by the contact with negatively charged surfaces. Triggers the production of pro-inflammatory cytokines, such as MCP-1/CCL2 and IL8/CXCL8, in endothelial cells.</text>
</comment>
<sequence length="695" mass="78776">MASETGTPEDDVTRRLGYGLGPQRQRPQRSDSQTECGLIDRDPRGRFHSRIEASESETYRTSAILTWRSPDPCARSSHCCTMDWRGGLLPGALLLTWLLPVILSANVFLDARQAQSVLKRSRRANSFLEELKPGNLERECLEEICSYEEAFEIDDSKDKADVFWAKYQACQPETKKPRELMDGCLDGHCAFGAGANYRGDLSVTRSGIECQYWASNFPHKTLVNPNTHPNSSLVKNLCRNPDNSPTGPWCYTRDSTLKREECAVPICGQNRTTVPVVERPAVENLPRSTVKQEPCVDYNGVLYSGTLAVTVSGLPCLAWQSKKALELSSTRKFTNNVKLVENYCRNPDEDQEGVWCFVDHPEKTFEYCSLNYCDHTIEEEDLSTLGGRTVVKEHQTFFNEKCFGSGEADCGLRPLFEKTQKADKSEQELLDSYIGGRIVKGEDAEPGSAPWQVMLFKKQPQELICGASLISDRWVLTAAHCIFYPPWDKNYTTEDILVRIGKHFRAKYERQQEKIAMLERIIIHPKYNWRENLDRDIALIQLKRPIGFTNYIHPVCLPTKEIVQTLMLNRHKGRVSGWGNLHETWSSGGQALPQVLQQVNLPIVDQETCKASTKIKVTGNMFCAGYNPDDPNRGDACEGDSGGPFVMKSPDDKRWYQVGIVSWGEGCDRDGKYGFYTHLHRMRQWMMKTIEKCGS</sequence>
<evidence type="ECO:0000313" key="26">
    <source>
        <dbReference type="Proteomes" id="UP001066276"/>
    </source>
</evidence>
<dbReference type="PRINTS" id="PR00018">
    <property type="entry name" value="KRINGLE"/>
</dbReference>
<dbReference type="Pfam" id="PF00089">
    <property type="entry name" value="Trypsin"/>
    <property type="match status" value="1"/>
</dbReference>
<dbReference type="Gene3D" id="2.40.10.10">
    <property type="entry name" value="Trypsin-like serine proteases"/>
    <property type="match status" value="2"/>
</dbReference>
<dbReference type="SUPFAM" id="SSF57630">
    <property type="entry name" value="GLA-domain"/>
    <property type="match status" value="1"/>
</dbReference>
<dbReference type="SUPFAM" id="SSF57440">
    <property type="entry name" value="Kringle-like"/>
    <property type="match status" value="2"/>
</dbReference>
<evidence type="ECO:0000256" key="15">
    <source>
        <dbReference type="ARBA" id="ARBA00023157"/>
    </source>
</evidence>
<organism evidence="25 26">
    <name type="scientific">Pleurodeles waltl</name>
    <name type="common">Iberian ribbed newt</name>
    <dbReference type="NCBI Taxonomy" id="8319"/>
    <lineage>
        <taxon>Eukaryota</taxon>
        <taxon>Metazoa</taxon>
        <taxon>Chordata</taxon>
        <taxon>Craniata</taxon>
        <taxon>Vertebrata</taxon>
        <taxon>Euteleostomi</taxon>
        <taxon>Amphibia</taxon>
        <taxon>Batrachia</taxon>
        <taxon>Caudata</taxon>
        <taxon>Salamandroidea</taxon>
        <taxon>Salamandridae</taxon>
        <taxon>Pleurodelinae</taxon>
        <taxon>Pleurodeles</taxon>
    </lineage>
</organism>
<evidence type="ECO:0000256" key="3">
    <source>
        <dbReference type="ARBA" id="ARBA00014840"/>
    </source>
</evidence>
<dbReference type="SMART" id="SM00020">
    <property type="entry name" value="Tryp_SPc"/>
    <property type="match status" value="1"/>
</dbReference>
<comment type="caution">
    <text evidence="19">Lacks conserved residue(s) required for the propagation of feature annotation.</text>
</comment>
<accession>A0AAV7PDD4</accession>
<dbReference type="PROSITE" id="PS00134">
    <property type="entry name" value="TRYPSIN_HIS"/>
    <property type="match status" value="1"/>
</dbReference>
<evidence type="ECO:0000259" key="24">
    <source>
        <dbReference type="PROSITE" id="PS50998"/>
    </source>
</evidence>
<dbReference type="FunFam" id="2.40.10.10:FF:000085">
    <property type="entry name" value="Prothrombin"/>
    <property type="match status" value="1"/>
</dbReference>
<keyword evidence="5" id="KW-0011">Acute phase</keyword>
<evidence type="ECO:0000256" key="14">
    <source>
        <dbReference type="ARBA" id="ARBA00023145"/>
    </source>
</evidence>
<keyword evidence="6 19" id="KW-0420">Kringle</keyword>
<dbReference type="SMART" id="SM00069">
    <property type="entry name" value="GLA"/>
    <property type="match status" value="1"/>
</dbReference>
<name>A0AAV7PDD4_PLEWA</name>
<gene>
    <name evidence="25" type="ORF">NDU88_003282</name>
</gene>
<dbReference type="InterPro" id="IPR043504">
    <property type="entry name" value="Peptidase_S1_PA_chymotrypsin"/>
</dbReference>
<evidence type="ECO:0000256" key="9">
    <source>
        <dbReference type="ARBA" id="ARBA00022729"/>
    </source>
</evidence>
<dbReference type="CDD" id="cd00190">
    <property type="entry name" value="Tryp_SPc"/>
    <property type="match status" value="1"/>
</dbReference>
<evidence type="ECO:0000259" key="23">
    <source>
        <dbReference type="PROSITE" id="PS50240"/>
    </source>
</evidence>
<dbReference type="InterPro" id="IPR038178">
    <property type="entry name" value="Kringle_sf"/>
</dbReference>
<dbReference type="InterPro" id="IPR035972">
    <property type="entry name" value="GLA-like_dom_SF"/>
</dbReference>
<protein>
    <recommendedName>
        <fullName evidence="3">Prothrombin</fullName>
        <ecNumber evidence="2">3.4.21.5</ecNumber>
    </recommendedName>
    <alternativeName>
        <fullName evidence="17">Coagulation factor II</fullName>
    </alternativeName>
</protein>
<dbReference type="PRINTS" id="PR01505">
    <property type="entry name" value="PROTHROMBIN"/>
</dbReference>
<evidence type="ECO:0000256" key="10">
    <source>
        <dbReference type="ARBA" id="ARBA00022737"/>
    </source>
</evidence>
<dbReference type="EMBL" id="JANPWB010000011">
    <property type="protein sequence ID" value="KAJ1124834.1"/>
    <property type="molecule type" value="Genomic_DNA"/>
</dbReference>
<dbReference type="GO" id="GO:0006508">
    <property type="term" value="P:proteolysis"/>
    <property type="evidence" value="ECO:0007669"/>
    <property type="project" value="UniProtKB-KW"/>
</dbReference>
<keyword evidence="11 20" id="KW-0378">Hydrolase</keyword>
<reference evidence="25" key="1">
    <citation type="journal article" date="2022" name="bioRxiv">
        <title>Sequencing and chromosome-scale assembly of the giantPleurodeles waltlgenome.</title>
        <authorList>
            <person name="Brown T."/>
            <person name="Elewa A."/>
            <person name="Iarovenko S."/>
            <person name="Subramanian E."/>
            <person name="Araus A.J."/>
            <person name="Petzold A."/>
            <person name="Susuki M."/>
            <person name="Suzuki K.-i.T."/>
            <person name="Hayashi T."/>
            <person name="Toyoda A."/>
            <person name="Oliveira C."/>
            <person name="Osipova E."/>
            <person name="Leigh N.D."/>
            <person name="Simon A."/>
            <person name="Yun M.H."/>
        </authorList>
    </citation>
    <scope>NUCLEOTIDE SEQUENCE</scope>
    <source>
        <strain evidence="25">20211129_DDA</strain>
        <tissue evidence="25">Liver</tissue>
    </source>
</reference>
<evidence type="ECO:0000259" key="22">
    <source>
        <dbReference type="PROSITE" id="PS50070"/>
    </source>
</evidence>
<evidence type="ECO:0000313" key="25">
    <source>
        <dbReference type="EMBL" id="KAJ1124834.1"/>
    </source>
</evidence>
<dbReference type="InterPro" id="IPR018992">
    <property type="entry name" value="Thrombin_light_chain"/>
</dbReference>
<comment type="caution">
    <text evidence="25">The sequence shown here is derived from an EMBL/GenBank/DDBJ whole genome shotgun (WGS) entry which is preliminary data.</text>
</comment>
<dbReference type="PROSITE" id="PS50998">
    <property type="entry name" value="GLA_2"/>
    <property type="match status" value="1"/>
</dbReference>
<dbReference type="SMART" id="SM00130">
    <property type="entry name" value="KR"/>
    <property type="match status" value="2"/>
</dbReference>
<evidence type="ECO:0000256" key="19">
    <source>
        <dbReference type="PROSITE-ProRule" id="PRU00121"/>
    </source>
</evidence>
<keyword evidence="4" id="KW-0301">Gamma-carboxyglutamic acid</keyword>
<evidence type="ECO:0000256" key="7">
    <source>
        <dbReference type="ARBA" id="ARBA00022670"/>
    </source>
</evidence>
<dbReference type="Proteomes" id="UP001066276">
    <property type="component" value="Chromosome 7"/>
</dbReference>
<dbReference type="PROSITE" id="PS00011">
    <property type="entry name" value="GLA_1"/>
    <property type="match status" value="1"/>
</dbReference>
<dbReference type="EC" id="3.4.21.5" evidence="2"/>
<feature type="domain" description="Kringle" evidence="22">
    <location>
        <begin position="294"/>
        <end position="373"/>
    </location>
</feature>
<dbReference type="InterPro" id="IPR009003">
    <property type="entry name" value="Peptidase_S1_PA"/>
</dbReference>
<dbReference type="PRINTS" id="PR00001">
    <property type="entry name" value="GLABLOOD"/>
</dbReference>
<feature type="region of interest" description="Disordered" evidence="21">
    <location>
        <begin position="1"/>
        <end position="42"/>
    </location>
</feature>
<feature type="domain" description="Gla" evidence="24">
    <location>
        <begin position="123"/>
        <end position="169"/>
    </location>
</feature>
<evidence type="ECO:0000256" key="12">
    <source>
        <dbReference type="ARBA" id="ARBA00022825"/>
    </source>
</evidence>
<evidence type="ECO:0000256" key="13">
    <source>
        <dbReference type="ARBA" id="ARBA00022837"/>
    </source>
</evidence>
<evidence type="ECO:0000256" key="6">
    <source>
        <dbReference type="ARBA" id="ARBA00022572"/>
    </source>
</evidence>
<keyword evidence="8" id="KW-0165">Cleavage on pair of basic residues</keyword>
<evidence type="ECO:0000256" key="16">
    <source>
        <dbReference type="ARBA" id="ARBA00023180"/>
    </source>
</evidence>
<dbReference type="GO" id="GO:0005509">
    <property type="term" value="F:calcium ion binding"/>
    <property type="evidence" value="ECO:0007669"/>
    <property type="project" value="InterPro"/>
</dbReference>
<evidence type="ECO:0000256" key="11">
    <source>
        <dbReference type="ARBA" id="ARBA00022801"/>
    </source>
</evidence>
<dbReference type="InterPro" id="IPR017857">
    <property type="entry name" value="Coagulation_fac-like_Gla_dom"/>
</dbReference>
<dbReference type="PROSITE" id="PS00135">
    <property type="entry name" value="TRYPSIN_SER"/>
    <property type="match status" value="1"/>
</dbReference>
<evidence type="ECO:0000256" key="4">
    <source>
        <dbReference type="ARBA" id="ARBA00022479"/>
    </source>
</evidence>
<dbReference type="InterPro" id="IPR037111">
    <property type="entry name" value="Thrombin_light_chain_sf"/>
</dbReference>
<dbReference type="FunFam" id="2.40.10.10:FF:000004">
    <property type="entry name" value="Tryptase gamma 1"/>
    <property type="match status" value="1"/>
</dbReference>
<dbReference type="PANTHER" id="PTHR24254:SF10">
    <property type="entry name" value="PROTHROMBIN"/>
    <property type="match status" value="1"/>
</dbReference>
<dbReference type="GO" id="GO:0006953">
    <property type="term" value="P:acute-phase response"/>
    <property type="evidence" value="ECO:0007669"/>
    <property type="project" value="UniProtKB-KW"/>
</dbReference>
<dbReference type="PANTHER" id="PTHR24254">
    <property type="entry name" value="PROTHROMBIN"/>
    <property type="match status" value="1"/>
</dbReference>
<evidence type="ECO:0000256" key="21">
    <source>
        <dbReference type="SAM" id="MobiDB-lite"/>
    </source>
</evidence>
<dbReference type="InterPro" id="IPR000001">
    <property type="entry name" value="Kringle"/>
</dbReference>
<dbReference type="InterPro" id="IPR033116">
    <property type="entry name" value="TRYPSIN_SER"/>
</dbReference>
<proteinExistence type="predicted"/>
<keyword evidence="14" id="KW-0865">Zymogen</keyword>
<dbReference type="InterPro" id="IPR018056">
    <property type="entry name" value="Kringle_CS"/>
</dbReference>
<dbReference type="FunFam" id="4.10.740.10:FF:000001">
    <property type="entry name" value="vitamin K-dependent protein S"/>
    <property type="match status" value="1"/>
</dbReference>
<dbReference type="PROSITE" id="PS00021">
    <property type="entry name" value="KRINGLE_1"/>
    <property type="match status" value="1"/>
</dbReference>
<keyword evidence="26" id="KW-1185">Reference proteome</keyword>
<keyword evidence="15" id="KW-1015">Disulfide bond</keyword>
<comment type="catalytic activity">
    <reaction evidence="1">
        <text>Selective cleavage of Arg-|-Gly bonds in fibrinogen to form fibrin and release fibrinopeptides A and B.</text>
        <dbReference type="EC" id="3.4.21.5"/>
    </reaction>
</comment>
<dbReference type="GO" id="GO:0030194">
    <property type="term" value="P:positive regulation of blood coagulation"/>
    <property type="evidence" value="ECO:0007669"/>
    <property type="project" value="TreeGrafter"/>
</dbReference>
<evidence type="ECO:0000256" key="17">
    <source>
        <dbReference type="ARBA" id="ARBA00032835"/>
    </source>
</evidence>
<dbReference type="InterPro" id="IPR000294">
    <property type="entry name" value="GLA_domain"/>
</dbReference>
<evidence type="ECO:0000256" key="20">
    <source>
        <dbReference type="RuleBase" id="RU363034"/>
    </source>
</evidence>